<proteinExistence type="predicted"/>
<sequence>MPLTINSISTDDIKVTAFPLVRKYRPGRTSHGLFNLTRKRIFPFLESPVLPSAGSSLLMGAHRGGQWSDGNRYSLSSQNDIASEEKVNIAVTTALKYNLEKLISKTNKKIEKFSHTHSNAFKNKESHTKVWKKCRKLIDRMINGRKELILTYSVITPGSDTTETRIWDGEWVDFTGERTTVSSHASVKFGTLSLKGFFVNFVETIRNLIEKRAYFGKIFGEDSVFRLNLLNIRIPPLLELIKRFAKWWTMDEGVKTYPTYHCDNSIKRNTRVDNLTLLLEALDRMDAEEAALAAANGTSSQTGPILESEDIPSLYLPLPDIPSALSVLDFEQPFEEHFQDSFENMGATLGYDVEDYQSLYTHATPEYICSGNVQETNECFEDDLLANFKAHDLYESSYSPISVSDIPLSASSNLEWRGRQANNPIDQLFSPMYHVETDSLNLKEENSGGFLKKLFRAMLLAERQPKSTLSWE</sequence>
<dbReference type="AlphaFoldDB" id="A0A1A0HGF0"/>
<reference evidence="1 2" key="1">
    <citation type="submission" date="2016-05" db="EMBL/GenBank/DDBJ databases">
        <title>Comparative genomics of biotechnologically important yeasts.</title>
        <authorList>
            <consortium name="DOE Joint Genome Institute"/>
            <person name="Riley R."/>
            <person name="Haridas S."/>
            <person name="Wolfe K.H."/>
            <person name="Lopes M.R."/>
            <person name="Hittinger C.T."/>
            <person name="Goker M."/>
            <person name="Salamov A."/>
            <person name="Wisecaver J."/>
            <person name="Long T.M."/>
            <person name="Aerts A.L."/>
            <person name="Barry K."/>
            <person name="Choi C."/>
            <person name="Clum A."/>
            <person name="Coughlan A.Y."/>
            <person name="Deshpande S."/>
            <person name="Douglass A.P."/>
            <person name="Hanson S.J."/>
            <person name="Klenk H.-P."/>
            <person name="LaButti K."/>
            <person name="Lapidus A."/>
            <person name="Lindquist E."/>
            <person name="Lipzen A."/>
            <person name="Meier-kolthoff J.P."/>
            <person name="Ohm R.A."/>
            <person name="Otillar R.P."/>
            <person name="Pangilinan J."/>
            <person name="Peng Y."/>
            <person name="Rokas A."/>
            <person name="Rosa C.A."/>
            <person name="Scheuner C."/>
            <person name="Sibirny A.A."/>
            <person name="Slot J.C."/>
            <person name="Stielow J.B."/>
            <person name="Sun H."/>
            <person name="Kurtzman C.P."/>
            <person name="Blackwell M."/>
            <person name="Grigoriev I.V."/>
            <person name="Jeffries T.W."/>
        </authorList>
    </citation>
    <scope>NUCLEOTIDE SEQUENCE [LARGE SCALE GENOMIC DNA]</scope>
    <source>
        <strain evidence="1 2">NRRL YB-4993</strain>
    </source>
</reference>
<organism evidence="1 2">
    <name type="scientific">Metschnikowia bicuspidata var. bicuspidata NRRL YB-4993</name>
    <dbReference type="NCBI Taxonomy" id="869754"/>
    <lineage>
        <taxon>Eukaryota</taxon>
        <taxon>Fungi</taxon>
        <taxon>Dikarya</taxon>
        <taxon>Ascomycota</taxon>
        <taxon>Saccharomycotina</taxon>
        <taxon>Pichiomycetes</taxon>
        <taxon>Metschnikowiaceae</taxon>
        <taxon>Metschnikowia</taxon>
    </lineage>
</organism>
<evidence type="ECO:0000313" key="2">
    <source>
        <dbReference type="Proteomes" id="UP000092555"/>
    </source>
</evidence>
<dbReference type="GeneID" id="30028399"/>
<keyword evidence="2" id="KW-1185">Reference proteome</keyword>
<comment type="caution">
    <text evidence="1">The sequence shown here is derived from an EMBL/GenBank/DDBJ whole genome shotgun (WGS) entry which is preliminary data.</text>
</comment>
<name>A0A1A0HGF0_9ASCO</name>
<dbReference type="EMBL" id="LXTC01000001">
    <property type="protein sequence ID" value="OBA22957.1"/>
    <property type="molecule type" value="Genomic_DNA"/>
</dbReference>
<evidence type="ECO:0000313" key="1">
    <source>
        <dbReference type="EMBL" id="OBA22957.1"/>
    </source>
</evidence>
<dbReference type="RefSeq" id="XP_018713438.1">
    <property type="nucleotide sequence ID" value="XM_018855423.1"/>
</dbReference>
<dbReference type="Proteomes" id="UP000092555">
    <property type="component" value="Unassembled WGS sequence"/>
</dbReference>
<accession>A0A1A0HGF0</accession>
<gene>
    <name evidence="1" type="ORF">METBIDRAFT_29514</name>
</gene>
<protein>
    <submittedName>
        <fullName evidence="1">Uncharacterized protein</fullName>
    </submittedName>
</protein>